<feature type="compositionally biased region" description="Low complexity" evidence="2">
    <location>
        <begin position="391"/>
        <end position="403"/>
    </location>
</feature>
<evidence type="ECO:0000313" key="5">
    <source>
        <dbReference type="Proteomes" id="UP000487350"/>
    </source>
</evidence>
<dbReference type="Proteomes" id="UP000487350">
    <property type="component" value="Unassembled WGS sequence"/>
</dbReference>
<dbReference type="Gene3D" id="1.10.287.470">
    <property type="entry name" value="Helix hairpin bin"/>
    <property type="match status" value="1"/>
</dbReference>
<dbReference type="NCBIfam" id="TIGR01730">
    <property type="entry name" value="RND_mfp"/>
    <property type="match status" value="1"/>
</dbReference>
<comment type="similarity">
    <text evidence="1">Belongs to the membrane fusion protein (MFP) (TC 8.A.1) family.</text>
</comment>
<evidence type="ECO:0000313" key="4">
    <source>
        <dbReference type="EMBL" id="MRD46460.1"/>
    </source>
</evidence>
<gene>
    <name evidence="4" type="ORF">GHT07_04180</name>
</gene>
<dbReference type="RefSeq" id="WP_153583803.1">
    <property type="nucleotide sequence ID" value="NZ_WJBU01000003.1"/>
</dbReference>
<dbReference type="InterPro" id="IPR006143">
    <property type="entry name" value="RND_pump_MFP"/>
</dbReference>
<evidence type="ECO:0000256" key="2">
    <source>
        <dbReference type="SAM" id="MobiDB-lite"/>
    </source>
</evidence>
<dbReference type="Gene3D" id="2.40.420.20">
    <property type="match status" value="1"/>
</dbReference>
<dbReference type="InterPro" id="IPR058625">
    <property type="entry name" value="MdtA-like_BSH"/>
</dbReference>
<dbReference type="GO" id="GO:0015562">
    <property type="term" value="F:efflux transmembrane transporter activity"/>
    <property type="evidence" value="ECO:0007669"/>
    <property type="project" value="TreeGrafter"/>
</dbReference>
<organism evidence="4 5">
    <name type="scientific">Caenimonas koreensis DSM 17982</name>
    <dbReference type="NCBI Taxonomy" id="1121255"/>
    <lineage>
        <taxon>Bacteria</taxon>
        <taxon>Pseudomonadati</taxon>
        <taxon>Pseudomonadota</taxon>
        <taxon>Betaproteobacteria</taxon>
        <taxon>Burkholderiales</taxon>
        <taxon>Comamonadaceae</taxon>
        <taxon>Caenimonas</taxon>
    </lineage>
</organism>
<accession>A0A844AQD1</accession>
<dbReference type="EMBL" id="WJBU01000003">
    <property type="protein sequence ID" value="MRD46460.1"/>
    <property type="molecule type" value="Genomic_DNA"/>
</dbReference>
<dbReference type="SUPFAM" id="SSF111369">
    <property type="entry name" value="HlyD-like secretion proteins"/>
    <property type="match status" value="1"/>
</dbReference>
<dbReference type="AlphaFoldDB" id="A0A844AQD1"/>
<dbReference type="PANTHER" id="PTHR30469">
    <property type="entry name" value="MULTIDRUG RESISTANCE PROTEIN MDTA"/>
    <property type="match status" value="1"/>
</dbReference>
<reference evidence="4 5" key="1">
    <citation type="submission" date="2019-11" db="EMBL/GenBank/DDBJ databases">
        <title>Caenimonas koreensis gen. nov., sp. nov., isolated from activated sludge.</title>
        <authorList>
            <person name="Seung H.R."/>
        </authorList>
    </citation>
    <scope>NUCLEOTIDE SEQUENCE [LARGE SCALE GENOMIC DNA]</scope>
    <source>
        <strain evidence="4 5">EMB320</strain>
    </source>
</reference>
<dbReference type="OrthoDB" id="5502471at2"/>
<dbReference type="Pfam" id="PF25917">
    <property type="entry name" value="BSH_RND"/>
    <property type="match status" value="1"/>
</dbReference>
<feature type="domain" description="Multidrug resistance protein MdtA-like barrel-sandwich hybrid" evidence="3">
    <location>
        <begin position="80"/>
        <end position="210"/>
    </location>
</feature>
<proteinExistence type="inferred from homology"/>
<evidence type="ECO:0000259" key="3">
    <source>
        <dbReference type="Pfam" id="PF25917"/>
    </source>
</evidence>
<sequence length="403" mass="41721">MTFKRSLKWIILAAVVLLIGFGVMRALSARKAQQEAVAQASAAKVQTVIELAPSDVVKAGVIEIAQGLPVSGSIRAVDSAVVKARVAGELQGLKVREGDVVKAGEVIARVDPADSLARVKQAQQQADAAKAQIDIAQRQWDNNKALVDQGFISKTALDTSLNNFNAAQANHQAALASVDMARKALDDTTLRAPISGVVAQRLAQPGERVAVEAKVVEIVDLSRLEFEATLSAADSVDVRVGQEATLNVEGSNRPIVAKVARINPSAQAGSRSVLAYLNIVDPTGLRHGLFAQGTLGTKRVSALAVPLTSVRTDKPSPYVQVVEGDKVVHKTVQMGARGESGNDTMVAVTGVAAGSVVIKGNLGPLREGTAVKFTGAGMPPPQPSPGGGGSNANTNAPSKSPSP</sequence>
<comment type="caution">
    <text evidence="4">The sequence shown here is derived from an EMBL/GenBank/DDBJ whole genome shotgun (WGS) entry which is preliminary data.</text>
</comment>
<dbReference type="Gene3D" id="2.40.50.100">
    <property type="match status" value="1"/>
</dbReference>
<dbReference type="Gene3D" id="2.40.30.170">
    <property type="match status" value="1"/>
</dbReference>
<evidence type="ECO:0000256" key="1">
    <source>
        <dbReference type="ARBA" id="ARBA00009477"/>
    </source>
</evidence>
<feature type="region of interest" description="Disordered" evidence="2">
    <location>
        <begin position="373"/>
        <end position="403"/>
    </location>
</feature>
<dbReference type="GO" id="GO:1990281">
    <property type="term" value="C:efflux pump complex"/>
    <property type="evidence" value="ECO:0007669"/>
    <property type="project" value="TreeGrafter"/>
</dbReference>
<keyword evidence="5" id="KW-1185">Reference proteome</keyword>
<protein>
    <submittedName>
        <fullName evidence="4">Efflux RND transporter periplasmic adaptor subunit</fullName>
    </submittedName>
</protein>
<name>A0A844AQD1_9BURK</name>